<gene>
    <name evidence="1" type="ordered locus">MTR_3g109655</name>
</gene>
<dbReference type="AlphaFoldDB" id="A0A072V201"/>
<reference evidence="1 3" key="1">
    <citation type="journal article" date="2011" name="Nature">
        <title>The Medicago genome provides insight into the evolution of rhizobial symbioses.</title>
        <authorList>
            <person name="Young N.D."/>
            <person name="Debelle F."/>
            <person name="Oldroyd G.E."/>
            <person name="Geurts R."/>
            <person name="Cannon S.B."/>
            <person name="Udvardi M.K."/>
            <person name="Benedito V.A."/>
            <person name="Mayer K.F."/>
            <person name="Gouzy J."/>
            <person name="Schoof H."/>
            <person name="Van de Peer Y."/>
            <person name="Proost S."/>
            <person name="Cook D.R."/>
            <person name="Meyers B.C."/>
            <person name="Spannagl M."/>
            <person name="Cheung F."/>
            <person name="De Mita S."/>
            <person name="Krishnakumar V."/>
            <person name="Gundlach H."/>
            <person name="Zhou S."/>
            <person name="Mudge J."/>
            <person name="Bharti A.K."/>
            <person name="Murray J.D."/>
            <person name="Naoumkina M.A."/>
            <person name="Rosen B."/>
            <person name="Silverstein K.A."/>
            <person name="Tang H."/>
            <person name="Rombauts S."/>
            <person name="Zhao P.X."/>
            <person name="Zhou P."/>
            <person name="Barbe V."/>
            <person name="Bardou P."/>
            <person name="Bechner M."/>
            <person name="Bellec A."/>
            <person name="Berger A."/>
            <person name="Berges H."/>
            <person name="Bidwell S."/>
            <person name="Bisseling T."/>
            <person name="Choisne N."/>
            <person name="Couloux A."/>
            <person name="Denny R."/>
            <person name="Deshpande S."/>
            <person name="Dai X."/>
            <person name="Doyle J.J."/>
            <person name="Dudez A.M."/>
            <person name="Farmer A.D."/>
            <person name="Fouteau S."/>
            <person name="Franken C."/>
            <person name="Gibelin C."/>
            <person name="Gish J."/>
            <person name="Goldstein S."/>
            <person name="Gonzalez A.J."/>
            <person name="Green P.J."/>
            <person name="Hallab A."/>
            <person name="Hartog M."/>
            <person name="Hua A."/>
            <person name="Humphray S.J."/>
            <person name="Jeong D.H."/>
            <person name="Jing Y."/>
            <person name="Jocker A."/>
            <person name="Kenton S.M."/>
            <person name="Kim D.J."/>
            <person name="Klee K."/>
            <person name="Lai H."/>
            <person name="Lang C."/>
            <person name="Lin S."/>
            <person name="Macmil S.L."/>
            <person name="Magdelenat G."/>
            <person name="Matthews L."/>
            <person name="McCorrison J."/>
            <person name="Monaghan E.L."/>
            <person name="Mun J.H."/>
            <person name="Najar F.Z."/>
            <person name="Nicholson C."/>
            <person name="Noirot C."/>
            <person name="O'Bleness M."/>
            <person name="Paule C.R."/>
            <person name="Poulain J."/>
            <person name="Prion F."/>
            <person name="Qin B."/>
            <person name="Qu C."/>
            <person name="Retzel E.F."/>
            <person name="Riddle C."/>
            <person name="Sallet E."/>
            <person name="Samain S."/>
            <person name="Samson N."/>
            <person name="Sanders I."/>
            <person name="Saurat O."/>
            <person name="Scarpelli C."/>
            <person name="Schiex T."/>
            <person name="Segurens B."/>
            <person name="Severin A.J."/>
            <person name="Sherrier D.J."/>
            <person name="Shi R."/>
            <person name="Sims S."/>
            <person name="Singer S.R."/>
            <person name="Sinharoy S."/>
            <person name="Sterck L."/>
            <person name="Viollet A."/>
            <person name="Wang B.B."/>
            <person name="Wang K."/>
            <person name="Wang M."/>
            <person name="Wang X."/>
            <person name="Warfsmann J."/>
            <person name="Weissenbach J."/>
            <person name="White D.D."/>
            <person name="White J.D."/>
            <person name="Wiley G.B."/>
            <person name="Wincker P."/>
            <person name="Xing Y."/>
            <person name="Yang L."/>
            <person name="Yao Z."/>
            <person name="Ying F."/>
            <person name="Zhai J."/>
            <person name="Zhou L."/>
            <person name="Zuber A."/>
            <person name="Denarie J."/>
            <person name="Dixon R.A."/>
            <person name="May G.D."/>
            <person name="Schwartz D.C."/>
            <person name="Rogers J."/>
            <person name="Quetier F."/>
            <person name="Town C.D."/>
            <person name="Roe B.A."/>
        </authorList>
    </citation>
    <scope>NUCLEOTIDE SEQUENCE [LARGE SCALE GENOMIC DNA]</scope>
    <source>
        <strain evidence="1">A17</strain>
        <strain evidence="2 3">cv. Jemalong A17</strain>
    </source>
</reference>
<dbReference type="HOGENOM" id="CLU_3035378_0_0_1"/>
<evidence type="ECO:0000313" key="3">
    <source>
        <dbReference type="Proteomes" id="UP000002051"/>
    </source>
</evidence>
<organism evidence="1 3">
    <name type="scientific">Medicago truncatula</name>
    <name type="common">Barrel medic</name>
    <name type="synonym">Medicago tribuloides</name>
    <dbReference type="NCBI Taxonomy" id="3880"/>
    <lineage>
        <taxon>Eukaryota</taxon>
        <taxon>Viridiplantae</taxon>
        <taxon>Streptophyta</taxon>
        <taxon>Embryophyta</taxon>
        <taxon>Tracheophyta</taxon>
        <taxon>Spermatophyta</taxon>
        <taxon>Magnoliopsida</taxon>
        <taxon>eudicotyledons</taxon>
        <taxon>Gunneridae</taxon>
        <taxon>Pentapetalae</taxon>
        <taxon>rosids</taxon>
        <taxon>fabids</taxon>
        <taxon>Fabales</taxon>
        <taxon>Fabaceae</taxon>
        <taxon>Papilionoideae</taxon>
        <taxon>50 kb inversion clade</taxon>
        <taxon>NPAAA clade</taxon>
        <taxon>Hologalegina</taxon>
        <taxon>IRL clade</taxon>
        <taxon>Trifolieae</taxon>
        <taxon>Medicago</taxon>
    </lineage>
</organism>
<dbReference type="EMBL" id="CM001219">
    <property type="protein sequence ID" value="KEH36069.1"/>
    <property type="molecule type" value="Genomic_DNA"/>
</dbReference>
<evidence type="ECO:0000313" key="1">
    <source>
        <dbReference type="EMBL" id="KEH36069.1"/>
    </source>
</evidence>
<protein>
    <submittedName>
        <fullName evidence="1 2">Uncharacterized protein</fullName>
    </submittedName>
</protein>
<evidence type="ECO:0000313" key="2">
    <source>
        <dbReference type="EnsemblPlants" id="KEH36069"/>
    </source>
</evidence>
<accession>A0A072V201</accession>
<sequence length="55" mass="6496">MKRMMRVIRGDEIELKGFNVGEFATREERRKESEKGFRGIDERGMFGLEPFEEGN</sequence>
<dbReference type="EnsemblPlants" id="KEH36069">
    <property type="protein sequence ID" value="KEH36069"/>
    <property type="gene ID" value="MTR_3g109655"/>
</dbReference>
<reference evidence="1 3" key="2">
    <citation type="journal article" date="2014" name="BMC Genomics">
        <title>An improved genome release (version Mt4.0) for the model legume Medicago truncatula.</title>
        <authorList>
            <person name="Tang H."/>
            <person name="Krishnakumar V."/>
            <person name="Bidwell S."/>
            <person name="Rosen B."/>
            <person name="Chan A."/>
            <person name="Zhou S."/>
            <person name="Gentzbittel L."/>
            <person name="Childs K.L."/>
            <person name="Yandell M."/>
            <person name="Gundlach H."/>
            <person name="Mayer K.F."/>
            <person name="Schwartz D.C."/>
            <person name="Town C.D."/>
        </authorList>
    </citation>
    <scope>GENOME REANNOTATION</scope>
    <source>
        <strain evidence="1">A17</strain>
        <strain evidence="2 3">cv. Jemalong A17</strain>
    </source>
</reference>
<keyword evidence="3" id="KW-1185">Reference proteome</keyword>
<reference evidence="2" key="3">
    <citation type="submission" date="2015-04" db="UniProtKB">
        <authorList>
            <consortium name="EnsemblPlants"/>
        </authorList>
    </citation>
    <scope>IDENTIFICATION</scope>
    <source>
        <strain evidence="2">cv. Jemalong A17</strain>
    </source>
</reference>
<proteinExistence type="predicted"/>
<dbReference type="Proteomes" id="UP000002051">
    <property type="component" value="Chromosome 3"/>
</dbReference>
<name>A0A072V201_MEDTR</name>